<dbReference type="Pfam" id="PF03874">
    <property type="entry name" value="RNA_pol_Rpb4"/>
    <property type="match status" value="1"/>
</dbReference>
<dbReference type="SUPFAM" id="SSF47819">
    <property type="entry name" value="HRDC-like"/>
    <property type="match status" value="1"/>
</dbReference>
<dbReference type="EMBL" id="LTDL01000014">
    <property type="protein sequence ID" value="OAG31678.1"/>
    <property type="molecule type" value="Genomic_DNA"/>
</dbReference>
<gene>
    <name evidence="3" type="ORF">NEDG_00153</name>
</gene>
<comment type="caution">
    <text evidence="3">The sequence shown here is derived from an EMBL/GenBank/DDBJ whole genome shotgun (WGS) entry which is preliminary data.</text>
</comment>
<dbReference type="InterPro" id="IPR038324">
    <property type="entry name" value="Rpb4/RPC9_sf"/>
</dbReference>
<dbReference type="InterPro" id="IPR010997">
    <property type="entry name" value="HRDC-like_sf"/>
</dbReference>
<dbReference type="Proteomes" id="UP000185944">
    <property type="component" value="Unassembled WGS sequence"/>
</dbReference>
<dbReference type="GO" id="GO:0005634">
    <property type="term" value="C:nucleus"/>
    <property type="evidence" value="ECO:0007669"/>
    <property type="project" value="UniProtKB-SubCell"/>
</dbReference>
<evidence type="ECO:0000313" key="3">
    <source>
        <dbReference type="EMBL" id="OAG31678.1"/>
    </source>
</evidence>
<protein>
    <recommendedName>
        <fullName evidence="5">DNA-directed RNA polymerase III subunit RPC9</fullName>
    </recommendedName>
</protein>
<proteinExistence type="predicted"/>
<organism evidence="3 4">
    <name type="scientific">Nematocida displodere</name>
    <dbReference type="NCBI Taxonomy" id="1805483"/>
    <lineage>
        <taxon>Eukaryota</taxon>
        <taxon>Fungi</taxon>
        <taxon>Fungi incertae sedis</taxon>
        <taxon>Microsporidia</taxon>
        <taxon>Nematocida</taxon>
    </lineage>
</organism>
<name>A0A177EIG9_9MICR</name>
<dbReference type="GO" id="GO:0030880">
    <property type="term" value="C:RNA polymerase complex"/>
    <property type="evidence" value="ECO:0007669"/>
    <property type="project" value="InterPro"/>
</dbReference>
<dbReference type="Gene3D" id="1.20.1250.40">
    <property type="match status" value="1"/>
</dbReference>
<dbReference type="InterPro" id="IPR005574">
    <property type="entry name" value="Rpb4/RPC9"/>
</dbReference>
<dbReference type="GO" id="GO:0000166">
    <property type="term" value="F:nucleotide binding"/>
    <property type="evidence" value="ECO:0007669"/>
    <property type="project" value="InterPro"/>
</dbReference>
<evidence type="ECO:0000313" key="4">
    <source>
        <dbReference type="Proteomes" id="UP000185944"/>
    </source>
</evidence>
<keyword evidence="2" id="KW-0539">Nucleus</keyword>
<dbReference type="AlphaFoldDB" id="A0A177EIG9"/>
<evidence type="ECO:0000256" key="2">
    <source>
        <dbReference type="ARBA" id="ARBA00023242"/>
    </source>
</evidence>
<dbReference type="GO" id="GO:0006352">
    <property type="term" value="P:DNA-templated transcription initiation"/>
    <property type="evidence" value="ECO:0007669"/>
    <property type="project" value="InterPro"/>
</dbReference>
<evidence type="ECO:0000256" key="1">
    <source>
        <dbReference type="ARBA" id="ARBA00004123"/>
    </source>
</evidence>
<dbReference type="RefSeq" id="XP_067545279.1">
    <property type="nucleotide sequence ID" value="XM_067687571.1"/>
</dbReference>
<keyword evidence="4" id="KW-1185">Reference proteome</keyword>
<dbReference type="VEuPathDB" id="MicrosporidiaDB:NEDG_00153"/>
<reference evidence="3 4" key="1">
    <citation type="submission" date="2016-02" db="EMBL/GenBank/DDBJ databases">
        <title>Discovery of a natural microsporidian pathogen with a broad tissue tropism in Caenorhabditis elegans.</title>
        <authorList>
            <person name="Luallen R.J."/>
            <person name="Reinke A.W."/>
            <person name="Tong L."/>
            <person name="Botts M.R."/>
            <person name="Felix M.-A."/>
            <person name="Troemel E.R."/>
        </authorList>
    </citation>
    <scope>NUCLEOTIDE SEQUENCE [LARGE SCALE GENOMIC DNA]</scope>
    <source>
        <strain evidence="3 4">JUm2807</strain>
    </source>
</reference>
<dbReference type="OrthoDB" id="1746530at2759"/>
<comment type="subcellular location">
    <subcellularLocation>
        <location evidence="1">Nucleus</location>
    </subcellularLocation>
</comment>
<accession>A0A177EIG9</accession>
<sequence>MFPKTRALLTHEEVLSLLAKHIPVTANTEIETMRYAVHSLATKPHAPASLKPELLELGITDFEAVQLINRPPKKLVDLYVVVEEIEERLGEAELEAVLKKLSPFAE</sequence>
<dbReference type="GeneID" id="93646503"/>
<evidence type="ECO:0008006" key="5">
    <source>
        <dbReference type="Google" id="ProtNLM"/>
    </source>
</evidence>